<dbReference type="EMBL" id="QDHA01000117">
    <property type="protein sequence ID" value="RCJ03975.1"/>
    <property type="molecule type" value="Genomic_DNA"/>
</dbReference>
<proteinExistence type="predicted"/>
<organism evidence="2 5">
    <name type="scientific">Cupriavidus necator</name>
    <name type="common">Alcaligenes eutrophus</name>
    <name type="synonym">Ralstonia eutropha</name>
    <dbReference type="NCBI Taxonomy" id="106590"/>
    <lineage>
        <taxon>Bacteria</taxon>
        <taxon>Pseudomonadati</taxon>
        <taxon>Pseudomonadota</taxon>
        <taxon>Betaproteobacteria</taxon>
        <taxon>Burkholderiales</taxon>
        <taxon>Burkholderiaceae</taxon>
        <taxon>Cupriavidus</taxon>
    </lineage>
</organism>
<reference evidence="2 5" key="1">
    <citation type="submission" date="2018-04" db="EMBL/GenBank/DDBJ databases">
        <title>Cupriavidus necator CR12 genome sequencing and assembly.</title>
        <authorList>
            <person name="Ben Fekih I."/>
            <person name="Mazhar H.S."/>
            <person name="Bello S.K."/>
            <person name="Rensing C."/>
        </authorList>
    </citation>
    <scope>NUCLEOTIDE SEQUENCE [LARGE SCALE GENOMIC DNA]</scope>
    <source>
        <strain evidence="2 5">CR12</strain>
    </source>
</reference>
<protein>
    <submittedName>
        <fullName evidence="2">Transposase</fullName>
    </submittedName>
</protein>
<evidence type="ECO:0000313" key="4">
    <source>
        <dbReference type="EMBL" id="RCJ03975.1"/>
    </source>
</evidence>
<gene>
    <name evidence="4" type="ORF">DDK22_34220</name>
    <name evidence="3" type="ORF">DDK22_34530</name>
    <name evidence="2" type="ORF">DDK22_36350</name>
</gene>
<evidence type="ECO:0000313" key="5">
    <source>
        <dbReference type="Proteomes" id="UP000253501"/>
    </source>
</evidence>
<dbReference type="AlphaFoldDB" id="A0A367P7V9"/>
<name>A0A367P7V9_CUPNE</name>
<accession>A0A367P7V9</accession>
<comment type="caution">
    <text evidence="2">The sequence shown here is derived from an EMBL/GenBank/DDBJ whole genome shotgun (WGS) entry which is preliminary data.</text>
</comment>
<feature type="region of interest" description="Disordered" evidence="1">
    <location>
        <begin position="33"/>
        <end position="60"/>
    </location>
</feature>
<evidence type="ECO:0000256" key="1">
    <source>
        <dbReference type="SAM" id="MobiDB-lite"/>
    </source>
</evidence>
<dbReference type="EMBL" id="QDHA01000119">
    <property type="protein sequence ID" value="RCJ03964.1"/>
    <property type="molecule type" value="Genomic_DNA"/>
</dbReference>
<sequence length="60" mass="6907">NAARNVRNRIHDREITRYMPHLQVKQILLARSSGATERQVASVGRRKPRQRSADKSNAQL</sequence>
<feature type="non-terminal residue" evidence="2">
    <location>
        <position position="1"/>
    </location>
</feature>
<evidence type="ECO:0000313" key="3">
    <source>
        <dbReference type="EMBL" id="RCJ03964.1"/>
    </source>
</evidence>
<dbReference type="EMBL" id="QDHA01000140">
    <property type="protein sequence ID" value="RCJ03603.1"/>
    <property type="molecule type" value="Genomic_DNA"/>
</dbReference>
<dbReference type="Proteomes" id="UP000253501">
    <property type="component" value="Unassembled WGS sequence"/>
</dbReference>
<evidence type="ECO:0000313" key="2">
    <source>
        <dbReference type="EMBL" id="RCJ03603.1"/>
    </source>
</evidence>